<reference evidence="8" key="1">
    <citation type="journal article" date="2014" name="Int. J. Syst. Evol. Microbiol.">
        <title>Complete genome sequence of Corynebacterium casei LMG S-19264T (=DSM 44701T), isolated from a smear-ripened cheese.</title>
        <authorList>
            <consortium name="US DOE Joint Genome Institute (JGI-PGF)"/>
            <person name="Walter F."/>
            <person name="Albersmeier A."/>
            <person name="Kalinowski J."/>
            <person name="Ruckert C."/>
        </authorList>
    </citation>
    <scope>NUCLEOTIDE SEQUENCE</scope>
    <source>
        <strain evidence="8">KCTC 42097</strain>
    </source>
</reference>
<accession>A0A8J3GGS1</accession>
<dbReference type="AlphaFoldDB" id="A0A8J3GGS1"/>
<evidence type="ECO:0000256" key="2">
    <source>
        <dbReference type="ARBA" id="ARBA00012261"/>
    </source>
</evidence>
<dbReference type="InterPro" id="IPR001555">
    <property type="entry name" value="GART_AS"/>
</dbReference>
<comment type="function">
    <text evidence="5">Attaches a formyl group to the free amino group of methionyl-tRNA(fMet). The formyl group appears to play a dual role in the initiator identity of N-formylmethionyl-tRNA by promoting its recognition by IF2 and preventing the misappropriation of this tRNA by the elongation apparatus.</text>
</comment>
<keyword evidence="3 5" id="KW-0808">Transferase</keyword>
<dbReference type="Proteomes" id="UP000641137">
    <property type="component" value="Unassembled WGS sequence"/>
</dbReference>
<evidence type="ECO:0000256" key="3">
    <source>
        <dbReference type="ARBA" id="ARBA00022679"/>
    </source>
</evidence>
<evidence type="ECO:0000256" key="1">
    <source>
        <dbReference type="ARBA" id="ARBA00010699"/>
    </source>
</evidence>
<dbReference type="CDD" id="cd08704">
    <property type="entry name" value="Met_tRNA_FMT_C"/>
    <property type="match status" value="1"/>
</dbReference>
<feature type="domain" description="Formyl transferase C-terminal" evidence="7">
    <location>
        <begin position="206"/>
        <end position="295"/>
    </location>
</feature>
<evidence type="ECO:0000256" key="5">
    <source>
        <dbReference type="HAMAP-Rule" id="MF_00182"/>
    </source>
</evidence>
<dbReference type="CDD" id="cd08646">
    <property type="entry name" value="FMT_core_Met-tRNA-FMT_N"/>
    <property type="match status" value="1"/>
</dbReference>
<sequence>MGLRLIFMGTPDFSVPMLRALHAAGHEIVCVYSQPPRPGGRRGLELTPSPVQKTAEELELPVRTPVSLKSVEEQQAFAALKADVAVVVAYGLLLPQAILEGTRLGCYNAHASLLPRWRGAAPIHRAIMAGDESTGMMVMKMDEGLDTGPTALTKEVAIDSDMTTGELHDLLSQAGAVLMVEAMEKLQNGSLPLTAQPEEGVTYARKIDKAEARIDWARPARDVHNMIRGLSPFPGAWCEFNGPKGKERLKVLKSRLADDDAQGPVVSCAEGSVELVQVQRAGSRPVSGADFLRGLGSSLELDIT</sequence>
<feature type="domain" description="Formyl transferase N-terminal" evidence="6">
    <location>
        <begin position="4"/>
        <end position="182"/>
    </location>
</feature>
<evidence type="ECO:0000313" key="9">
    <source>
        <dbReference type="Proteomes" id="UP000641137"/>
    </source>
</evidence>
<dbReference type="EMBL" id="BMZO01000003">
    <property type="protein sequence ID" value="GHC67319.1"/>
    <property type="molecule type" value="Genomic_DNA"/>
</dbReference>
<feature type="binding site" evidence="5">
    <location>
        <begin position="112"/>
        <end position="115"/>
    </location>
    <ligand>
        <name>(6S)-5,6,7,8-tetrahydrofolate</name>
        <dbReference type="ChEBI" id="CHEBI:57453"/>
    </ligand>
</feature>
<evidence type="ECO:0000313" key="8">
    <source>
        <dbReference type="EMBL" id="GHC67319.1"/>
    </source>
</evidence>
<dbReference type="GO" id="GO:0004479">
    <property type="term" value="F:methionyl-tRNA formyltransferase activity"/>
    <property type="evidence" value="ECO:0007669"/>
    <property type="project" value="UniProtKB-UniRule"/>
</dbReference>
<keyword evidence="9" id="KW-1185">Reference proteome</keyword>
<dbReference type="InterPro" id="IPR002376">
    <property type="entry name" value="Formyl_transf_N"/>
</dbReference>
<dbReference type="InterPro" id="IPR011034">
    <property type="entry name" value="Formyl_transferase-like_C_sf"/>
</dbReference>
<dbReference type="InterPro" id="IPR041711">
    <property type="entry name" value="Met-tRNA-FMT_N"/>
</dbReference>
<dbReference type="InterPro" id="IPR005794">
    <property type="entry name" value="Fmt"/>
</dbReference>
<dbReference type="SUPFAM" id="SSF53328">
    <property type="entry name" value="Formyltransferase"/>
    <property type="match status" value="1"/>
</dbReference>
<dbReference type="PROSITE" id="PS00373">
    <property type="entry name" value="GART"/>
    <property type="match status" value="1"/>
</dbReference>
<evidence type="ECO:0000259" key="6">
    <source>
        <dbReference type="Pfam" id="PF00551"/>
    </source>
</evidence>
<organism evidence="8 9">
    <name type="scientific">Limoniibacter endophyticus</name>
    <dbReference type="NCBI Taxonomy" id="1565040"/>
    <lineage>
        <taxon>Bacteria</taxon>
        <taxon>Pseudomonadati</taxon>
        <taxon>Pseudomonadota</taxon>
        <taxon>Alphaproteobacteria</taxon>
        <taxon>Hyphomicrobiales</taxon>
        <taxon>Bartonellaceae</taxon>
        <taxon>Limoniibacter</taxon>
    </lineage>
</organism>
<dbReference type="Gene3D" id="3.40.50.12230">
    <property type="match status" value="1"/>
</dbReference>
<dbReference type="InterPro" id="IPR005793">
    <property type="entry name" value="Formyl_trans_C"/>
</dbReference>
<dbReference type="SUPFAM" id="SSF50486">
    <property type="entry name" value="FMT C-terminal domain-like"/>
    <property type="match status" value="1"/>
</dbReference>
<evidence type="ECO:0000256" key="4">
    <source>
        <dbReference type="ARBA" id="ARBA00022917"/>
    </source>
</evidence>
<dbReference type="InterPro" id="IPR036477">
    <property type="entry name" value="Formyl_transf_N_sf"/>
</dbReference>
<keyword evidence="4 5" id="KW-0648">Protein biosynthesis</keyword>
<comment type="catalytic activity">
    <reaction evidence="5">
        <text>L-methionyl-tRNA(fMet) + (6R)-10-formyltetrahydrofolate = N-formyl-L-methionyl-tRNA(fMet) + (6S)-5,6,7,8-tetrahydrofolate + H(+)</text>
        <dbReference type="Rhea" id="RHEA:24380"/>
        <dbReference type="Rhea" id="RHEA-COMP:9952"/>
        <dbReference type="Rhea" id="RHEA-COMP:9953"/>
        <dbReference type="ChEBI" id="CHEBI:15378"/>
        <dbReference type="ChEBI" id="CHEBI:57453"/>
        <dbReference type="ChEBI" id="CHEBI:78530"/>
        <dbReference type="ChEBI" id="CHEBI:78844"/>
        <dbReference type="ChEBI" id="CHEBI:195366"/>
        <dbReference type="EC" id="2.1.2.9"/>
    </reaction>
</comment>
<dbReference type="InterPro" id="IPR044135">
    <property type="entry name" value="Met-tRNA-FMT_C"/>
</dbReference>
<proteinExistence type="inferred from homology"/>
<dbReference type="GO" id="GO:0005829">
    <property type="term" value="C:cytosol"/>
    <property type="evidence" value="ECO:0007669"/>
    <property type="project" value="TreeGrafter"/>
</dbReference>
<dbReference type="RefSeq" id="WP_189488786.1">
    <property type="nucleotide sequence ID" value="NZ_BMZO01000003.1"/>
</dbReference>
<gene>
    <name evidence="5 8" type="primary">fmt</name>
    <name evidence="8" type="ORF">GCM10010136_11270</name>
</gene>
<dbReference type="PANTHER" id="PTHR11138">
    <property type="entry name" value="METHIONYL-TRNA FORMYLTRANSFERASE"/>
    <property type="match status" value="1"/>
</dbReference>
<comment type="caution">
    <text evidence="8">The sequence shown here is derived from an EMBL/GenBank/DDBJ whole genome shotgun (WGS) entry which is preliminary data.</text>
</comment>
<dbReference type="PANTHER" id="PTHR11138:SF5">
    <property type="entry name" value="METHIONYL-TRNA FORMYLTRANSFERASE, MITOCHONDRIAL"/>
    <property type="match status" value="1"/>
</dbReference>
<evidence type="ECO:0000259" key="7">
    <source>
        <dbReference type="Pfam" id="PF02911"/>
    </source>
</evidence>
<dbReference type="NCBIfam" id="TIGR00460">
    <property type="entry name" value="fmt"/>
    <property type="match status" value="1"/>
</dbReference>
<dbReference type="HAMAP" id="MF_00182">
    <property type="entry name" value="Formyl_trans"/>
    <property type="match status" value="1"/>
</dbReference>
<comment type="similarity">
    <text evidence="1 5">Belongs to the Fmt family.</text>
</comment>
<dbReference type="Pfam" id="PF02911">
    <property type="entry name" value="Formyl_trans_C"/>
    <property type="match status" value="1"/>
</dbReference>
<name>A0A8J3GGS1_9HYPH</name>
<dbReference type="EC" id="2.1.2.9" evidence="2 5"/>
<dbReference type="Pfam" id="PF00551">
    <property type="entry name" value="Formyl_trans_N"/>
    <property type="match status" value="1"/>
</dbReference>
<reference evidence="8" key="2">
    <citation type="submission" date="2020-09" db="EMBL/GenBank/DDBJ databases">
        <authorList>
            <person name="Sun Q."/>
            <person name="Kim S."/>
        </authorList>
    </citation>
    <scope>NUCLEOTIDE SEQUENCE</scope>
    <source>
        <strain evidence="8">KCTC 42097</strain>
    </source>
</reference>
<protein>
    <recommendedName>
        <fullName evidence="2 5">Methionyl-tRNA formyltransferase</fullName>
        <ecNumber evidence="2 5">2.1.2.9</ecNumber>
    </recommendedName>
</protein>